<feature type="transmembrane region" description="Helical" evidence="2">
    <location>
        <begin position="290"/>
        <end position="309"/>
    </location>
</feature>
<feature type="transmembrane region" description="Helical" evidence="2">
    <location>
        <begin position="261"/>
        <end position="284"/>
    </location>
</feature>
<reference evidence="4" key="1">
    <citation type="journal article" date="2019" name="Int. J. Syst. Evol. Microbiol.">
        <title>The Global Catalogue of Microorganisms (GCM) 10K type strain sequencing project: providing services to taxonomists for standard genome sequencing and annotation.</title>
        <authorList>
            <consortium name="The Broad Institute Genomics Platform"/>
            <consortium name="The Broad Institute Genome Sequencing Center for Infectious Disease"/>
            <person name="Wu L."/>
            <person name="Ma J."/>
        </authorList>
    </citation>
    <scope>NUCLEOTIDE SEQUENCE [LARGE SCALE GENOMIC DNA]</scope>
    <source>
        <strain evidence="4">TBRC 7912</strain>
    </source>
</reference>
<evidence type="ECO:0000313" key="4">
    <source>
        <dbReference type="Proteomes" id="UP001595698"/>
    </source>
</evidence>
<dbReference type="SUPFAM" id="SSF48452">
    <property type="entry name" value="TPR-like"/>
    <property type="match status" value="1"/>
</dbReference>
<feature type="compositionally biased region" description="Basic residues" evidence="1">
    <location>
        <begin position="601"/>
        <end position="622"/>
    </location>
</feature>
<gene>
    <name evidence="3" type="ORF">ACFOYY_17365</name>
</gene>
<evidence type="ECO:0000256" key="1">
    <source>
        <dbReference type="SAM" id="MobiDB-lite"/>
    </source>
</evidence>
<dbReference type="Gene3D" id="1.25.40.10">
    <property type="entry name" value="Tetratricopeptide repeat domain"/>
    <property type="match status" value="1"/>
</dbReference>
<evidence type="ECO:0000313" key="3">
    <source>
        <dbReference type="EMBL" id="MFC3981914.1"/>
    </source>
</evidence>
<dbReference type="InterPro" id="IPR011990">
    <property type="entry name" value="TPR-like_helical_dom_sf"/>
</dbReference>
<name>A0ABV8EZV7_9ACTN</name>
<organism evidence="3 4">
    <name type="scientific">Streptosporangium jomthongense</name>
    <dbReference type="NCBI Taxonomy" id="1193683"/>
    <lineage>
        <taxon>Bacteria</taxon>
        <taxon>Bacillati</taxon>
        <taxon>Actinomycetota</taxon>
        <taxon>Actinomycetes</taxon>
        <taxon>Streptosporangiales</taxon>
        <taxon>Streptosporangiaceae</taxon>
        <taxon>Streptosporangium</taxon>
    </lineage>
</organism>
<feature type="region of interest" description="Disordered" evidence="1">
    <location>
        <begin position="1"/>
        <end position="22"/>
    </location>
</feature>
<evidence type="ECO:0000256" key="2">
    <source>
        <dbReference type="SAM" id="Phobius"/>
    </source>
</evidence>
<protein>
    <submittedName>
        <fullName evidence="3">Tetratricopeptide repeat protein</fullName>
    </submittedName>
</protein>
<keyword evidence="4" id="KW-1185">Reference proteome</keyword>
<dbReference type="EMBL" id="JBHSBC010000015">
    <property type="protein sequence ID" value="MFC3981914.1"/>
    <property type="molecule type" value="Genomic_DNA"/>
</dbReference>
<feature type="transmembrane region" description="Helical" evidence="2">
    <location>
        <begin position="223"/>
        <end position="240"/>
    </location>
</feature>
<sequence length="622" mass="66813">MGSQHEVHEPPEPDGDTGDPRERCATAAALLERDRPQEALDAMGHGQVTGVADWAYRLLSLSFERLGRDAEAVAAAEEAVRTAPGSWTARLRLGAALRRVPGRRWEAAVQADRAVRYAPEEPDPHVLAGDLALLRGEHHRAEAAYRAALRLADDHPLARVNLGLALLRWRPPHGHHDPAWPVDPRETARTRDAVEAWSRQIRALLAVALAVAALLVLRTGPAAAAVAGGVTVLAGVAITLRRGREIRLWRYVPRLLARDPWLGVSVSATVLAVVAYTVAVAILPPVPQGVAWPLLAGFVLFNGIALPALRVPVRAWRGRPVRALAEFAAIPGDRTARRNAETTLWMLTARAWSALMGLLLAAGALGEIRPALAAPAVPVALALARPRGTAGHLVDRVLAADRLLTATRYLLTLTSVLLAGVAVVTSSGLLAGAGLERWTWWIWWACGVPPAVLAGALALRAARARGHDLPGPWRSGLAMREGHDVRPPADARAPILLGGDVRRALARVRGVVLAFTDREGPRTLAAEVTGQADGELLLTAPADAWEAAGRDPRVTVFVTDPAQSRFWAEVRGVAVGDVETGALRITPKRVLVSEVPGLGGARHRDRHRRRRARERHGTTRTR</sequence>
<feature type="region of interest" description="Disordered" evidence="1">
    <location>
        <begin position="597"/>
        <end position="622"/>
    </location>
</feature>
<keyword evidence="2" id="KW-1133">Transmembrane helix</keyword>
<keyword evidence="2" id="KW-0472">Membrane</keyword>
<comment type="caution">
    <text evidence="3">The sequence shown here is derived from an EMBL/GenBank/DDBJ whole genome shotgun (WGS) entry which is preliminary data.</text>
</comment>
<dbReference type="Proteomes" id="UP001595698">
    <property type="component" value="Unassembled WGS sequence"/>
</dbReference>
<accession>A0ABV8EZV7</accession>
<proteinExistence type="predicted"/>
<feature type="transmembrane region" description="Helical" evidence="2">
    <location>
        <begin position="201"/>
        <end position="217"/>
    </location>
</feature>
<feature type="transmembrane region" description="Helical" evidence="2">
    <location>
        <begin position="409"/>
        <end position="435"/>
    </location>
</feature>
<feature type="transmembrane region" description="Helical" evidence="2">
    <location>
        <begin position="441"/>
        <end position="459"/>
    </location>
</feature>
<keyword evidence="2" id="KW-0812">Transmembrane</keyword>
<feature type="compositionally biased region" description="Basic and acidic residues" evidence="1">
    <location>
        <begin position="1"/>
        <end position="11"/>
    </location>
</feature>
<dbReference type="RefSeq" id="WP_386190299.1">
    <property type="nucleotide sequence ID" value="NZ_JBHSBC010000015.1"/>
</dbReference>